<feature type="binding site" evidence="8">
    <location>
        <begin position="282"/>
        <end position="286"/>
    </location>
    <ligand>
        <name>FMN</name>
        <dbReference type="ChEBI" id="CHEBI:58210"/>
    </ligand>
</feature>
<feature type="binding site" evidence="8">
    <location>
        <position position="251"/>
    </location>
    <ligand>
        <name>glyoxylate</name>
        <dbReference type="ChEBI" id="CHEBI:36655"/>
    </ligand>
</feature>
<comment type="catalytic activity">
    <reaction evidence="5">
        <text>a (2S)-2-hydroxycarboxylate + O2 = a 2-oxocarboxylate + H2O2</text>
        <dbReference type="Rhea" id="RHEA:16789"/>
        <dbReference type="ChEBI" id="CHEBI:15379"/>
        <dbReference type="ChEBI" id="CHEBI:16240"/>
        <dbReference type="ChEBI" id="CHEBI:35179"/>
        <dbReference type="ChEBI" id="CHEBI:58123"/>
        <dbReference type="EC" id="1.1.3.15"/>
    </reaction>
    <physiologicalReaction direction="left-to-right" evidence="5">
        <dbReference type="Rhea" id="RHEA:16790"/>
    </physiologicalReaction>
</comment>
<evidence type="ECO:0000313" key="11">
    <source>
        <dbReference type="Proteomes" id="UP000198287"/>
    </source>
</evidence>
<protein>
    <recommendedName>
        <fullName evidence="2">(S)-2-hydroxy-acid oxidase</fullName>
        <ecNumber evidence="2">1.1.3.15</ecNumber>
    </recommendedName>
</protein>
<comment type="similarity">
    <text evidence="4">Belongs to the FMN-dependent alpha-hydroxy acid dehydrogenase family.</text>
</comment>
<evidence type="ECO:0000313" key="10">
    <source>
        <dbReference type="EMBL" id="OXA59749.1"/>
    </source>
</evidence>
<keyword evidence="8" id="KW-0285">Flavoprotein</keyword>
<dbReference type="CDD" id="cd02809">
    <property type="entry name" value="alpha_hydroxyacid_oxid_FMN"/>
    <property type="match status" value="1"/>
</dbReference>
<feature type="binding site" evidence="8">
    <location>
        <position position="110"/>
    </location>
    <ligand>
        <name>FMN</name>
        <dbReference type="ChEBI" id="CHEBI:58210"/>
    </ligand>
</feature>
<dbReference type="Gene3D" id="3.20.20.70">
    <property type="entry name" value="Aldolase class I"/>
    <property type="match status" value="1"/>
</dbReference>
<dbReference type="PIRSF" id="PIRSF000138">
    <property type="entry name" value="Al-hdrx_acd_dh"/>
    <property type="match status" value="1"/>
</dbReference>
<feature type="domain" description="FMN hydroxy acid dehydrogenase" evidence="9">
    <location>
        <begin position="2"/>
        <end position="356"/>
    </location>
</feature>
<dbReference type="Pfam" id="PF01070">
    <property type="entry name" value="FMN_dh"/>
    <property type="match status" value="1"/>
</dbReference>
<feature type="binding site" evidence="8">
    <location>
        <position position="254"/>
    </location>
    <ligand>
        <name>glyoxylate</name>
        <dbReference type="ChEBI" id="CHEBI:36655"/>
    </ligand>
</feature>
<evidence type="ECO:0000256" key="6">
    <source>
        <dbReference type="ARBA" id="ARBA00029327"/>
    </source>
</evidence>
<evidence type="ECO:0000256" key="1">
    <source>
        <dbReference type="ARBA" id="ARBA00001917"/>
    </source>
</evidence>
<dbReference type="OMA" id="SHITTPW"/>
<proteinExistence type="inferred from homology"/>
<comment type="catalytic activity">
    <reaction evidence="6">
        <text>2-hydroxyoctanoate + O2 = 2-oxooctanoate + H2O2</text>
        <dbReference type="Rhea" id="RHEA:67940"/>
        <dbReference type="ChEBI" id="CHEBI:15379"/>
        <dbReference type="ChEBI" id="CHEBI:16240"/>
        <dbReference type="ChEBI" id="CHEBI:133514"/>
        <dbReference type="ChEBI" id="CHEBI:176689"/>
    </reaction>
    <physiologicalReaction direction="left-to-right" evidence="6">
        <dbReference type="Rhea" id="RHEA:67941"/>
    </physiologicalReaction>
</comment>
<dbReference type="PROSITE" id="PS51349">
    <property type="entry name" value="FMN_HYDROXY_ACID_DH_2"/>
    <property type="match status" value="1"/>
</dbReference>
<evidence type="ECO:0000256" key="3">
    <source>
        <dbReference type="ARBA" id="ARBA00023002"/>
    </source>
</evidence>
<name>A0A226EQG9_FOLCA</name>
<dbReference type="PANTHER" id="PTHR10578">
    <property type="entry name" value="S -2-HYDROXY-ACID OXIDASE-RELATED"/>
    <property type="match status" value="1"/>
</dbReference>
<dbReference type="STRING" id="158441.A0A226EQG9"/>
<dbReference type="GO" id="GO:0005777">
    <property type="term" value="C:peroxisome"/>
    <property type="evidence" value="ECO:0007669"/>
    <property type="project" value="UniProtKB-ARBA"/>
</dbReference>
<evidence type="ECO:0000259" key="9">
    <source>
        <dbReference type="PROSITE" id="PS51349"/>
    </source>
</evidence>
<feature type="binding site" evidence="8">
    <location>
        <position position="28"/>
    </location>
    <ligand>
        <name>glyoxylate</name>
        <dbReference type="ChEBI" id="CHEBI:36655"/>
    </ligand>
</feature>
<dbReference type="Proteomes" id="UP000198287">
    <property type="component" value="Unassembled WGS sequence"/>
</dbReference>
<comment type="cofactor">
    <cofactor evidence="1">
        <name>FMN</name>
        <dbReference type="ChEBI" id="CHEBI:58210"/>
    </cofactor>
</comment>
<evidence type="ECO:0000256" key="5">
    <source>
        <dbReference type="ARBA" id="ARBA00029325"/>
    </source>
</evidence>
<keyword evidence="8" id="KW-0288">FMN</keyword>
<dbReference type="OrthoDB" id="25826at2759"/>
<feature type="binding site" evidence="8">
    <location>
        <position position="157"/>
    </location>
    <ligand>
        <name>FMN</name>
        <dbReference type="ChEBI" id="CHEBI:58210"/>
    </ligand>
</feature>
<keyword evidence="11" id="KW-1185">Reference proteome</keyword>
<dbReference type="EC" id="1.1.3.15" evidence="2"/>
<dbReference type="InterPro" id="IPR012133">
    <property type="entry name" value="Alpha-hydoxy_acid_DH_FMN"/>
</dbReference>
<dbReference type="EMBL" id="LNIX01000002">
    <property type="protein sequence ID" value="OXA59749.1"/>
    <property type="molecule type" value="Genomic_DNA"/>
</dbReference>
<dbReference type="InterPro" id="IPR008259">
    <property type="entry name" value="FMN_hydac_DH_AS"/>
</dbReference>
<feature type="binding site" evidence="8">
    <location>
        <position position="166"/>
    </location>
    <ligand>
        <name>glyoxylate</name>
        <dbReference type="ChEBI" id="CHEBI:36655"/>
    </ligand>
</feature>
<dbReference type="SUPFAM" id="SSF51395">
    <property type="entry name" value="FMN-linked oxidoreductases"/>
    <property type="match status" value="1"/>
</dbReference>
<dbReference type="PANTHER" id="PTHR10578:SF149">
    <property type="entry name" value="2-HYDROXYACID OXIDASE 2"/>
    <property type="match status" value="1"/>
</dbReference>
<feature type="binding site" evidence="8">
    <location>
        <position position="134"/>
    </location>
    <ligand>
        <name>glyoxylate</name>
        <dbReference type="ChEBI" id="CHEBI:36655"/>
    </ligand>
</feature>
<comment type="caution">
    <text evidence="10">The sequence shown here is derived from an EMBL/GenBank/DDBJ whole genome shotgun (WGS) entry which is preliminary data.</text>
</comment>
<dbReference type="FunFam" id="3.20.20.70:FF:000056">
    <property type="entry name" value="hydroxyacid oxidase 2"/>
    <property type="match status" value="1"/>
</dbReference>
<accession>A0A226EQG9</accession>
<evidence type="ECO:0000256" key="8">
    <source>
        <dbReference type="PIRSR" id="PIRSR000138-2"/>
    </source>
</evidence>
<evidence type="ECO:0000256" key="2">
    <source>
        <dbReference type="ARBA" id="ARBA00013087"/>
    </source>
</evidence>
<evidence type="ECO:0000256" key="7">
    <source>
        <dbReference type="PIRSR" id="PIRSR000138-1"/>
    </source>
</evidence>
<dbReference type="InterPro" id="IPR013785">
    <property type="entry name" value="Aldolase_TIM"/>
</dbReference>
<feature type="binding site" evidence="8">
    <location>
        <begin position="305"/>
        <end position="306"/>
    </location>
    <ligand>
        <name>FMN</name>
        <dbReference type="ChEBI" id="CHEBI:58210"/>
    </ligand>
</feature>
<organism evidence="10 11">
    <name type="scientific">Folsomia candida</name>
    <name type="common">Springtail</name>
    <dbReference type="NCBI Taxonomy" id="158441"/>
    <lineage>
        <taxon>Eukaryota</taxon>
        <taxon>Metazoa</taxon>
        <taxon>Ecdysozoa</taxon>
        <taxon>Arthropoda</taxon>
        <taxon>Hexapoda</taxon>
        <taxon>Collembola</taxon>
        <taxon>Entomobryomorpha</taxon>
        <taxon>Isotomoidea</taxon>
        <taxon>Isotomidae</taxon>
        <taxon>Proisotominae</taxon>
        <taxon>Folsomia</taxon>
    </lineage>
</organism>
<feature type="binding site" evidence="8">
    <location>
        <position position="132"/>
    </location>
    <ligand>
        <name>glyoxylate</name>
        <dbReference type="ChEBI" id="CHEBI:36655"/>
    </ligand>
</feature>
<dbReference type="GO" id="GO:0003973">
    <property type="term" value="F:(S)-2-hydroxy-acid oxidase activity"/>
    <property type="evidence" value="ECO:0007669"/>
    <property type="project" value="UniProtKB-EC"/>
</dbReference>
<evidence type="ECO:0000256" key="4">
    <source>
        <dbReference type="ARBA" id="ARBA00024042"/>
    </source>
</evidence>
<dbReference type="PROSITE" id="PS00557">
    <property type="entry name" value="FMN_HYDROXY_ACID_DH_1"/>
    <property type="match status" value="1"/>
</dbReference>
<sequence>MKKIDRLVCVEDFAQEAKQVLAKNAKDYFTSGADDEITVVQNTEAFSRLLIRPRVLRDVSVRNLSTMILGKSVKVPLGVSPSAFQGLAHSDGECGSAKAVEAIGGIFILSVFATKSYEEIAAAAPNVRRWFQFYMHKDRQVKEKAAQKAGFEAIVLTLDAQSVGNRRSSRRDPLEFPSHLKSLPNATPDAAQKELKIFELHDIMDHGVTWEAVSWLKSISNLPLVVKGIQTVEDAIIAVSHGVDAIFVSNHGGRQVDTAVPTCDILPEIVRTVKGKCEIYVDGGVRRGTDIFKALALGANMVFVGRPIVYGLAVGGTVGATKVMHILRDELDLTMALSGVSNVSELTPSYVNRVPGHSHL</sequence>
<dbReference type="AlphaFoldDB" id="A0A226EQG9"/>
<dbReference type="InterPro" id="IPR000262">
    <property type="entry name" value="FMN-dep_DH"/>
</dbReference>
<feature type="binding site" evidence="8">
    <location>
        <begin position="81"/>
        <end position="83"/>
    </location>
    <ligand>
        <name>FMN</name>
        <dbReference type="ChEBI" id="CHEBI:58210"/>
    </ligand>
</feature>
<dbReference type="GO" id="GO:0010181">
    <property type="term" value="F:FMN binding"/>
    <property type="evidence" value="ECO:0007669"/>
    <property type="project" value="InterPro"/>
</dbReference>
<gene>
    <name evidence="10" type="ORF">Fcan01_06318</name>
</gene>
<dbReference type="InterPro" id="IPR037396">
    <property type="entry name" value="FMN_HAD"/>
</dbReference>
<feature type="active site" description="Proton acceptor" evidence="7">
    <location>
        <position position="251"/>
    </location>
</feature>
<feature type="binding site" evidence="8">
    <location>
        <position position="249"/>
    </location>
    <ligand>
        <name>FMN</name>
        <dbReference type="ChEBI" id="CHEBI:58210"/>
    </ligand>
</feature>
<keyword evidence="3" id="KW-0560">Oxidoreductase</keyword>
<feature type="binding site" evidence="8">
    <location>
        <position position="227"/>
    </location>
    <ligand>
        <name>FMN</name>
        <dbReference type="ChEBI" id="CHEBI:58210"/>
    </ligand>
</feature>
<reference evidence="10 11" key="1">
    <citation type="submission" date="2015-12" db="EMBL/GenBank/DDBJ databases">
        <title>The genome of Folsomia candida.</title>
        <authorList>
            <person name="Faddeeva A."/>
            <person name="Derks M.F."/>
            <person name="Anvar Y."/>
            <person name="Smit S."/>
            <person name="Van Straalen N."/>
            <person name="Roelofs D."/>
        </authorList>
    </citation>
    <scope>NUCLEOTIDE SEQUENCE [LARGE SCALE GENOMIC DNA]</scope>
    <source>
        <strain evidence="10 11">VU population</strain>
        <tissue evidence="10">Whole body</tissue>
    </source>
</reference>